<dbReference type="Pfam" id="PF00953">
    <property type="entry name" value="Glycos_transf_4"/>
    <property type="match status" value="1"/>
</dbReference>
<keyword evidence="12" id="KW-0460">Magnesium</keyword>
<keyword evidence="14" id="KW-0472">Membrane</keyword>
<accession>A0A1D6F3R7</accession>
<dbReference type="ExpressionAtlas" id="A0A1D6F3R7">
    <property type="expression patterns" value="baseline and differential"/>
</dbReference>
<evidence type="ECO:0000256" key="18">
    <source>
        <dbReference type="ARBA" id="ARBA00045078"/>
    </source>
</evidence>
<dbReference type="AlphaFoldDB" id="A0A1D6F3R7"/>
<evidence type="ECO:0000256" key="17">
    <source>
        <dbReference type="ARBA" id="ARBA00044717"/>
    </source>
</evidence>
<dbReference type="InterPro" id="IPR000715">
    <property type="entry name" value="Glycosyl_transferase_4"/>
</dbReference>
<evidence type="ECO:0000256" key="5">
    <source>
        <dbReference type="ARBA" id="ARBA00013225"/>
    </source>
</evidence>
<evidence type="ECO:0000256" key="13">
    <source>
        <dbReference type="ARBA" id="ARBA00022989"/>
    </source>
</evidence>
<evidence type="ECO:0000256" key="10">
    <source>
        <dbReference type="ARBA" id="ARBA00022723"/>
    </source>
</evidence>
<dbReference type="UniPathway" id="UPA00378"/>
<name>A0A1D6F3R7_MAIZE</name>
<protein>
    <recommendedName>
        <fullName evidence="6">UDP-N-acetylglucosamine--dolichyl-phosphate N-acetylglucosaminephosphotransferase</fullName>
        <ecNumber evidence="5">2.7.8.15</ecNumber>
    </recommendedName>
    <alternativeName>
        <fullName evidence="15">GlcNAc-1-P transferase</fullName>
    </alternativeName>
    <alternativeName>
        <fullName evidence="16">N-acetylglucosamine-1-phosphate transferase</fullName>
    </alternativeName>
</protein>
<evidence type="ECO:0000256" key="6">
    <source>
        <dbReference type="ARBA" id="ARBA00017659"/>
    </source>
</evidence>
<comment type="catalytic activity">
    <reaction evidence="18">
        <text>a di-trans,poly-cis-dolichyl phosphate + UDP-N-acetyl-alpha-D-glucosamine = an N-acetyl-alpha-D-glucosaminyl-diphospho-di-trans,poly-cis-dolichol + UMP</text>
        <dbReference type="Rhea" id="RHEA:13289"/>
        <dbReference type="Rhea" id="RHEA-COMP:19498"/>
        <dbReference type="Rhea" id="RHEA-COMP:19507"/>
        <dbReference type="ChEBI" id="CHEBI:57683"/>
        <dbReference type="ChEBI" id="CHEBI:57705"/>
        <dbReference type="ChEBI" id="CHEBI:57865"/>
        <dbReference type="ChEBI" id="CHEBI:58427"/>
        <dbReference type="EC" id="2.7.8.15"/>
    </reaction>
    <physiologicalReaction direction="left-to-right" evidence="18">
        <dbReference type="Rhea" id="RHEA:13290"/>
    </physiologicalReaction>
</comment>
<evidence type="ECO:0000256" key="4">
    <source>
        <dbReference type="ARBA" id="ARBA00009317"/>
    </source>
</evidence>
<evidence type="ECO:0000256" key="1">
    <source>
        <dbReference type="ARBA" id="ARBA00001946"/>
    </source>
</evidence>
<keyword evidence="7" id="KW-0328">Glycosyltransferase</keyword>
<dbReference type="GO" id="GO:0046872">
    <property type="term" value="F:metal ion binding"/>
    <property type="evidence" value="ECO:0007669"/>
    <property type="project" value="UniProtKB-KW"/>
</dbReference>
<evidence type="ECO:0000256" key="2">
    <source>
        <dbReference type="ARBA" id="ARBA00004477"/>
    </source>
</evidence>
<evidence type="ECO:0000256" key="8">
    <source>
        <dbReference type="ARBA" id="ARBA00022679"/>
    </source>
</evidence>
<comment type="function">
    <text evidence="17">UDP-N-acetylglucosamine--dolichyl-phosphate N-acetylglucosaminephosphotransferase that operates in the biosynthetic pathway of dolichol-linked oligosaccharides, the glycan precursors employed in protein asparagine (N)-glycosylation. The assembly of dolichol-linked oligosaccharides begins on the cytosolic side of the endoplasmic reticulum membrane and finishes in its lumen. The sequential addition of sugars to dolichol pyrophosphate produces dolichol-linked oligosaccharides containing fourteen sugars, including two GlcNAcs, nine mannoses and three glucoses. Once assembled, the oligosaccharide is transferred from the lipid to nascent proteins by oligosaccharyltransferases. Catalyzes the initial step of dolichol-linked oligosaccharide biosynthesis, transfering GlcNAc-1-P from cytosolic UDP-GlcNAc onto the carrier lipid dolichyl phosphate (P-dolichol), yielding GlcNAc-P-P-dolichol embedded in the cytoplasmic leaflet of the endoplasmic reticulum membrane.</text>
</comment>
<keyword evidence="13" id="KW-1133">Transmembrane helix</keyword>
<comment type="similarity">
    <text evidence="4">Belongs to the glycosyltransferase 4 family.</text>
</comment>
<gene>
    <name evidence="19" type="ORF">ZEAMMB73_Zm00001d007095</name>
</gene>
<dbReference type="GO" id="GO:0003975">
    <property type="term" value="F:UDP-N-acetylglucosamine-dolichyl-phosphate N-acetylglucosaminephosphotransferase activity"/>
    <property type="evidence" value="ECO:0007669"/>
    <property type="project" value="UniProtKB-EC"/>
</dbReference>
<dbReference type="EMBL" id="CM007648">
    <property type="protein sequence ID" value="ONM25979.1"/>
    <property type="molecule type" value="Genomic_DNA"/>
</dbReference>
<evidence type="ECO:0000256" key="3">
    <source>
        <dbReference type="ARBA" id="ARBA00004922"/>
    </source>
</evidence>
<dbReference type="GO" id="GO:0016757">
    <property type="term" value="F:glycosyltransferase activity"/>
    <property type="evidence" value="ECO:0007669"/>
    <property type="project" value="UniProtKB-KW"/>
</dbReference>
<evidence type="ECO:0000313" key="19">
    <source>
        <dbReference type="EMBL" id="ONM25979.1"/>
    </source>
</evidence>
<keyword evidence="10" id="KW-0479">Metal-binding</keyword>
<keyword evidence="9" id="KW-0812">Transmembrane</keyword>
<keyword evidence="11" id="KW-0256">Endoplasmic reticulum</keyword>
<evidence type="ECO:0000256" key="7">
    <source>
        <dbReference type="ARBA" id="ARBA00022676"/>
    </source>
</evidence>
<organism evidence="19">
    <name type="scientific">Zea mays</name>
    <name type="common">Maize</name>
    <dbReference type="NCBI Taxonomy" id="4577"/>
    <lineage>
        <taxon>Eukaryota</taxon>
        <taxon>Viridiplantae</taxon>
        <taxon>Streptophyta</taxon>
        <taxon>Embryophyta</taxon>
        <taxon>Tracheophyta</taxon>
        <taxon>Spermatophyta</taxon>
        <taxon>Magnoliopsida</taxon>
        <taxon>Liliopsida</taxon>
        <taxon>Poales</taxon>
        <taxon>Poaceae</taxon>
        <taxon>PACMAD clade</taxon>
        <taxon>Panicoideae</taxon>
        <taxon>Andropogonodae</taxon>
        <taxon>Andropogoneae</taxon>
        <taxon>Tripsacinae</taxon>
        <taxon>Zea</taxon>
    </lineage>
</organism>
<dbReference type="PANTHER" id="PTHR10571:SF0">
    <property type="entry name" value="UDP-N-ACETYLGLUCOSAMINE--DOLICHYL-PHOSPHATE N-ACETYLGLUCOSAMINEPHOSPHOTRANSFERASE"/>
    <property type="match status" value="1"/>
</dbReference>
<comment type="pathway">
    <text evidence="3">Protein modification; protein glycosylation.</text>
</comment>
<dbReference type="GO" id="GO:0006488">
    <property type="term" value="P:dolichol-linked oligosaccharide biosynthetic process"/>
    <property type="evidence" value="ECO:0007669"/>
    <property type="project" value="InterPro"/>
</dbReference>
<comment type="subcellular location">
    <subcellularLocation>
        <location evidence="2">Endoplasmic reticulum membrane</location>
        <topology evidence="2">Multi-pass membrane protein</topology>
    </subcellularLocation>
</comment>
<dbReference type="EC" id="2.7.8.15" evidence="5"/>
<dbReference type="GO" id="GO:0005789">
    <property type="term" value="C:endoplasmic reticulum membrane"/>
    <property type="evidence" value="ECO:0007669"/>
    <property type="project" value="UniProtKB-SubCell"/>
</dbReference>
<evidence type="ECO:0000256" key="12">
    <source>
        <dbReference type="ARBA" id="ARBA00022842"/>
    </source>
</evidence>
<evidence type="ECO:0000256" key="14">
    <source>
        <dbReference type="ARBA" id="ARBA00023136"/>
    </source>
</evidence>
<evidence type="ECO:0000256" key="9">
    <source>
        <dbReference type="ARBA" id="ARBA00022692"/>
    </source>
</evidence>
<keyword evidence="8 19" id="KW-0808">Transferase</keyword>
<reference evidence="19" key="1">
    <citation type="submission" date="2015-12" db="EMBL/GenBank/DDBJ databases">
        <title>Update maize B73 reference genome by single molecule sequencing technologies.</title>
        <authorList>
            <consortium name="Maize Genome Sequencing Project"/>
            <person name="Ware D."/>
        </authorList>
    </citation>
    <scope>NUCLEOTIDE SEQUENCE [LARGE SCALE GENOMIC DNA]</scope>
    <source>
        <tissue evidence="19">Seedling</tissue>
    </source>
</reference>
<evidence type="ECO:0000256" key="11">
    <source>
        <dbReference type="ARBA" id="ARBA00022824"/>
    </source>
</evidence>
<evidence type="ECO:0000256" key="16">
    <source>
        <dbReference type="ARBA" id="ARBA00033238"/>
    </source>
</evidence>
<evidence type="ECO:0000256" key="15">
    <source>
        <dbReference type="ARBA" id="ARBA00029567"/>
    </source>
</evidence>
<dbReference type="PANTHER" id="PTHR10571">
    <property type="entry name" value="UDP-N-ACETYLGLUCOSAMINE--DOLICHYL-PHOSPHATE N-ACETYLGLUCOSAMINEPHOSPHOTRANSFERASE"/>
    <property type="match status" value="1"/>
</dbReference>
<comment type="cofactor">
    <cofactor evidence="1">
        <name>Mg(2+)</name>
        <dbReference type="ChEBI" id="CHEBI:18420"/>
    </cofactor>
</comment>
<sequence>MLLLAVFCTNSINIHAGLNGLEVGQTIVISAAVLIHNVMRIASSTDIETQQAHEFSIYLVLPFLTISLALLAFNWYPSIVFVGDTYTYFAGMALAVIGIFEFAARHYCSSFYLKFLISYVQSHSSFTLFLAQDIGCRGTFVFL</sequence>
<dbReference type="InterPro" id="IPR033895">
    <property type="entry name" value="GPT"/>
</dbReference>
<proteinExistence type="inferred from homology"/>